<evidence type="ECO:0000313" key="2">
    <source>
        <dbReference type="Proteomes" id="UP000193900"/>
    </source>
</evidence>
<dbReference type="AlphaFoldDB" id="A0A1Y5T3P4"/>
<organism evidence="1 2">
    <name type="scientific">Roseisalinus antarcticus</name>
    <dbReference type="NCBI Taxonomy" id="254357"/>
    <lineage>
        <taxon>Bacteria</taxon>
        <taxon>Pseudomonadati</taxon>
        <taxon>Pseudomonadota</taxon>
        <taxon>Alphaproteobacteria</taxon>
        <taxon>Rhodobacterales</taxon>
        <taxon>Roseobacteraceae</taxon>
        <taxon>Roseisalinus</taxon>
    </lineage>
</organism>
<sequence length="114" mass="12807">MTDFETDILDQTREFQALIRRSRLILSSLVNTLTDLLERAIDGDVRAVKEMPLKAAELETALRRADDIERKYLDWHAKHAGTLAAGALDLDAAREEIARRLARIHATRDAGDPA</sequence>
<gene>
    <name evidence="1" type="ORF">ROA7023_02453</name>
</gene>
<dbReference type="Proteomes" id="UP000193900">
    <property type="component" value="Unassembled WGS sequence"/>
</dbReference>
<name>A0A1Y5T3P4_9RHOB</name>
<reference evidence="1 2" key="1">
    <citation type="submission" date="2017-03" db="EMBL/GenBank/DDBJ databases">
        <authorList>
            <person name="Afonso C.L."/>
            <person name="Miller P.J."/>
            <person name="Scott M.A."/>
            <person name="Spackman E."/>
            <person name="Goraichik I."/>
            <person name="Dimitrov K.M."/>
            <person name="Suarez D.L."/>
            <person name="Swayne D.E."/>
        </authorList>
    </citation>
    <scope>NUCLEOTIDE SEQUENCE [LARGE SCALE GENOMIC DNA]</scope>
    <source>
        <strain evidence="1 2">CECT 7023</strain>
    </source>
</reference>
<dbReference type="RefSeq" id="WP_085879298.1">
    <property type="nucleotide sequence ID" value="NZ_FWFZ01000011.1"/>
</dbReference>
<accession>A0A1Y5T3P4</accession>
<proteinExistence type="predicted"/>
<evidence type="ECO:0000313" key="1">
    <source>
        <dbReference type="EMBL" id="SLN54618.1"/>
    </source>
</evidence>
<protein>
    <submittedName>
        <fullName evidence="1">Uncharacterized protein</fullName>
    </submittedName>
</protein>
<keyword evidence="2" id="KW-1185">Reference proteome</keyword>
<dbReference type="EMBL" id="FWFZ01000011">
    <property type="protein sequence ID" value="SLN54618.1"/>
    <property type="molecule type" value="Genomic_DNA"/>
</dbReference>